<dbReference type="Pfam" id="PF22621">
    <property type="entry name" value="CurL-like_PKS_C"/>
    <property type="match status" value="1"/>
</dbReference>
<dbReference type="InterPro" id="IPR001227">
    <property type="entry name" value="Ac_transferase_dom_sf"/>
</dbReference>
<evidence type="ECO:0000259" key="8">
    <source>
        <dbReference type="PROSITE" id="PS50075"/>
    </source>
</evidence>
<dbReference type="InterPro" id="IPR049900">
    <property type="entry name" value="PKS_mFAS_DH"/>
</dbReference>
<dbReference type="InterPro" id="IPR013120">
    <property type="entry name" value="FAR_NAD-bd"/>
</dbReference>
<dbReference type="Pfam" id="PF02801">
    <property type="entry name" value="Ketoacyl-synt_C"/>
    <property type="match status" value="1"/>
</dbReference>
<dbReference type="Proteomes" id="UP000758603">
    <property type="component" value="Unassembled WGS sequence"/>
</dbReference>
<dbReference type="SUPFAM" id="SSF51735">
    <property type="entry name" value="NAD(P)-binding Rossmann-fold domains"/>
    <property type="match status" value="2"/>
</dbReference>
<dbReference type="InterPro" id="IPR036291">
    <property type="entry name" value="NAD(P)-bd_dom_sf"/>
</dbReference>
<dbReference type="Pfam" id="PF00109">
    <property type="entry name" value="ketoacyl-synt"/>
    <property type="match status" value="1"/>
</dbReference>
<dbReference type="SUPFAM" id="SSF53901">
    <property type="entry name" value="Thiolase-like"/>
    <property type="match status" value="1"/>
</dbReference>
<dbReference type="SMART" id="SM00826">
    <property type="entry name" value="PKS_DH"/>
    <property type="match status" value="1"/>
</dbReference>
<dbReference type="InterPro" id="IPR013968">
    <property type="entry name" value="PKS_KR"/>
</dbReference>
<dbReference type="InterPro" id="IPR016039">
    <property type="entry name" value="Thiolase-like"/>
</dbReference>
<dbReference type="InterPro" id="IPR013217">
    <property type="entry name" value="Methyltransf_12"/>
</dbReference>
<feature type="region of interest" description="N-terminal hotdog fold" evidence="7">
    <location>
        <begin position="975"/>
        <end position="1111"/>
    </location>
</feature>
<feature type="domain" description="Ketosynthase family 3 (KS3)" evidence="9">
    <location>
        <begin position="6"/>
        <end position="449"/>
    </location>
</feature>
<dbReference type="RefSeq" id="XP_045956673.1">
    <property type="nucleotide sequence ID" value="XM_046109251.1"/>
</dbReference>
<dbReference type="PROSITE" id="PS00012">
    <property type="entry name" value="PHOSPHOPANTETHEINE"/>
    <property type="match status" value="1"/>
</dbReference>
<dbReference type="SMART" id="SM00825">
    <property type="entry name" value="PKS_KS"/>
    <property type="match status" value="1"/>
</dbReference>
<dbReference type="GO" id="GO:0016491">
    <property type="term" value="F:oxidoreductase activity"/>
    <property type="evidence" value="ECO:0007669"/>
    <property type="project" value="UniProtKB-KW"/>
</dbReference>
<dbReference type="OrthoDB" id="329835at2759"/>
<evidence type="ECO:0000256" key="3">
    <source>
        <dbReference type="ARBA" id="ARBA00022603"/>
    </source>
</evidence>
<dbReference type="Pfam" id="PF07993">
    <property type="entry name" value="NAD_binding_4"/>
    <property type="match status" value="1"/>
</dbReference>
<dbReference type="InterPro" id="IPR050091">
    <property type="entry name" value="PKS_NRPS_Biosynth_Enz"/>
</dbReference>
<feature type="active site" description="Proton donor; for dehydratase activity" evidence="7">
    <location>
        <position position="1183"/>
    </location>
</feature>
<organism evidence="11 12">
    <name type="scientific">Truncatella angustata</name>
    <dbReference type="NCBI Taxonomy" id="152316"/>
    <lineage>
        <taxon>Eukaryota</taxon>
        <taxon>Fungi</taxon>
        <taxon>Dikarya</taxon>
        <taxon>Ascomycota</taxon>
        <taxon>Pezizomycotina</taxon>
        <taxon>Sordariomycetes</taxon>
        <taxon>Xylariomycetidae</taxon>
        <taxon>Amphisphaeriales</taxon>
        <taxon>Sporocadaceae</taxon>
        <taxon>Truncatella</taxon>
    </lineage>
</organism>
<proteinExistence type="predicted"/>
<dbReference type="PROSITE" id="PS52004">
    <property type="entry name" value="KS3_2"/>
    <property type="match status" value="1"/>
</dbReference>
<evidence type="ECO:0000313" key="11">
    <source>
        <dbReference type="EMBL" id="KAH6652395.1"/>
    </source>
</evidence>
<dbReference type="PANTHER" id="PTHR43775:SF20">
    <property type="entry name" value="HYBRID PKS-NRPS SYNTHETASE APDA"/>
    <property type="match status" value="1"/>
</dbReference>
<dbReference type="InterPro" id="IPR036736">
    <property type="entry name" value="ACP-like_sf"/>
</dbReference>
<dbReference type="InterPro" id="IPR020807">
    <property type="entry name" value="PKS_DH"/>
</dbReference>
<keyword evidence="4" id="KW-0808">Transferase</keyword>
<feature type="active site" description="Proton acceptor; for dehydratase activity" evidence="7">
    <location>
        <position position="1007"/>
    </location>
</feature>
<dbReference type="SMART" id="SM00827">
    <property type="entry name" value="PKS_AT"/>
    <property type="match status" value="1"/>
</dbReference>
<evidence type="ECO:0000256" key="5">
    <source>
        <dbReference type="ARBA" id="ARBA00023002"/>
    </source>
</evidence>
<sequence>MSRCPSEPIAIVGSACRFAGGANSPSTLWDILEETPDLLQKIGFSRFNSDGFYHQNADHHGHTNVRHAYLINENVAEFDAEFFGVKPVEAKAMDPQQRFLLEVTYEAIESAGMEISNLRGSNTGAYVGVMFNDYATMLLRDHQTIPRYFATGTGQSMLSNRISYFYDWHGPSITIDTACSSSLVAAHMAVQSLRSGECRVALACGSNLLIGPEPFIIESKLNMLSPDGRSRMWDQGANGYARGDGVAAIVLKTLSAALEDGDHIESVIRETGLNQDGATASITIPSASAQVSLIRNTYGKAGLDLLNPKDRPQYFEAHGTGTPAGDPIEAEAIHTAFFTSKSGDVFHEPTTLGMGHPLYVGSIKTILGHTEGAAGVAGLIKASLALQRGCIPPNLLFNELNPNVAPFYKNVEILRTKKLWPTTEKGEVRRASVNSFGFGGTNAHAIVESYETSSTGNSLLAAPPLPSKSLSTPLFTPFVFSAFSELSLRGILSSYLHYLEGNVSDVKPQDLAWTLRQRRSEFQYRASFAALSLEDLRGLIKSKLEKTEINRDLVVGIKSLSSGTRQSKKVGGILGVFTGQGAQHPRMGASLIEESPAARKRIQDLEDYLTQIPEEDRPSWSLVEELLAYSSSSRVQEAELSQPLCTALQILLVDLLRLAGVHFSAVIGHSSGEIAAAYAAGYLSARDAMWIAHYRGRLASLAVNRNRPDIKGAMLAVGSSMEDMDSLCADERFVGRVAVAASNSSSSVTVSGDADAIAELEDVLIDEDKFNRRLKVDKAYHSHHMLSCYEPYVGALQNLDIKPELPASAEACVWFSSVDGGQVLDPKERLQGLGSEYWAENFTRPVLFSQALSTALKNSSFSLALEVGPHPALKGPATETIREVLGKDIPYHGVFSRKLSATQAFSDALGFLWSHLGKNVIDLDGFERAVSSHDDTEHPFRLVKGLPTYQWNHKTRYWHEARWSRKTRLRASPVHALLGDETPDSAPYHMRWRNLLRVSELEWLSGHAVQGQTVFPAAGYLATAMDAAQIIAGESTMRLVEMSDFLIHQAIPFDQDDAGIEVLIEMSDITRDKHDSNLIRTNFTYAAAIDVGSDNLTLAASSKVEIRLGEASASLLPQRGAEPPHMIEVEPERFYSALDELGYNFTGYFKSLTSMKRKRGWATALVQTQMSDPSLLIHPATLDAVLQSAFLAYSYPYDEELRTLHLPTTIRRIRINPAALQDGLSGEVGEKCFALADASIDFGRLGQKTARNIVATINFYAGSQTTTPPHAAVQVRGVSFLPLGDSVNGEVNRPVYSKEYWVPCEPDGVAAARGLWEDAEVRRKARLLERVATFYLRRFHREVPENHPARTTFPTNWYLNHARHVYDLVESRKHAWWEAQWDQDTVESISDACQPHMDLPDFQIMHLVGTQMPNVFEGKTTMLQQFRHDGSDILDRYYAEGTITKHLAAWVARVVKQIVDRHPHLRILEVGAGTGGATKAILDEIGDKFSSYTYTDISSAFFETASNFFSKYKNKMTFKTLDIETDPTLQGFKEGAYDLVIAFFVIHATGDLDRSLHNLRKLIRPGGFLAMGEGADNGAGTATSGFIFGTLPGWWVGTSKGRVLSPLISVNEWDGLLRSSGFSGIESSTSNFAEDIFNVFPVVSQAIDPRVNFLRDPLSSITSLVHAGVSPIKRLILVGGQSARSLHLIDGLEALMMQGYAIKTYRFRNVEEVDYSLANDESTVVSLTDLDSPIFKDITPQRFHALQKMFEVGKTALWVTSGRQSSEPFANMMVAFARCAGHEISGLDVQKLDVSKPEEMNPKALAEVLLRLHGSLALKKENRTGGDLFWTVEPELVIDDQNRLLVPRLNFIAELNDRYNAGRRPTKIQPSSAEVAPVFSLQYETSLGSSSNYVLRELTRYELELLDAYKPSNGWLEIRTLYSTISAIKTSFGRRYIVAGVEVDTEHSYIALASSRSSIIRIPHGQVIRSNIEGLSLKETLSVVTAHIIALTAFHSLSSGHTLLAHNVPLPVADALAAQSDEKKIDVVYVTDRADISPPTSWITLPKYLGSSEIKDILALDEPPAAFLGLTNHETTSYDSEVATISSFEAPGAIILTAKSLFSSTADITSNTSECIRMTETIRNAFAHAKKQWSAESQTANHSASSLLPVVALEHLVQTPTDPLDPLSIVDWTGKVSTLPILATRLDASLMFKGDSTYWIVGMSGALGISLADWMISRGVRNLVMTSRNPDIDPEWIAAHKRRKAIVTIMRCDVTDEAALKAAHRKICETLPTIKGVIHGAMVLRDVAISNMSYEQLMDVIRPKVNGSIYLDRIFAEKGLDFLVFTSSINTIIGNKGQANYGAANSFMCSLAAQRQKRGLQTAAVNGGAIIGAGYMERDSRRTWDRITQNNWMMRMSEDDFVQSVCEGIEASRLDSHGPEITTGLSLVPAHATNAPFWLSDPKFSYFITDEQESSEYHNRNGTEATSNATSVQDLLLLCKTEQECFETVQHAFTNMLRNVLQVTISDDDLMASHSSDIGLDSLVSVNIRSWFLKQMQVGVPVLKIMSNETMADLLQFAISAVPRELVPQLNDQPEPAETTVVVSQQQFISNGSADPISLTNVQDKGNLNGYTKGYANGDDSVVAPSTNGQPSWKTHQGMNEVTATNKDNAINWEVESRPPTSIMNVPSDFESPTSVVPPRIVVLTGAGGLFGRHLVKYLSMQPSVQKIICIALRNLAQHLEKDELPPPSEVIEYYEGDLRSPLLGLTPAQAAAVFSGADVVIHNGADTSHMKRYQDLWTSNVGSTIELVKLCLPRRVPFHYVSSAGLAMLYDQAAFPPVSVMGSGCRLPATDGSFGYASAKWTCEALLERTHALYKGKWPVCIHRPSTIIREGMDAEGLKAELDWVNALLFYAAKTKTVPQIQRNRGALDLVSVQNACSDLVSRVVQPDERMKKGEISFVHQVGDRIIFLNRLQDMGLEEPSQKPFQVLPLDQWIDKAKAEGLHPAVSALVEMMDDPDLPDYPRLLKQIA</sequence>
<name>A0A9P8ZVV6_9PEZI</name>
<keyword evidence="1" id="KW-0596">Phosphopantetheine</keyword>
<feature type="domain" description="PKS/mFAS DH" evidence="10">
    <location>
        <begin position="975"/>
        <end position="1289"/>
    </location>
</feature>
<dbReference type="InterPro" id="IPR006162">
    <property type="entry name" value="Ppantetheine_attach_site"/>
</dbReference>
<dbReference type="InterPro" id="IPR049552">
    <property type="entry name" value="PKS_DH_N"/>
</dbReference>
<feature type="domain" description="Carrier" evidence="8">
    <location>
        <begin position="2487"/>
        <end position="2562"/>
    </location>
</feature>
<dbReference type="InterPro" id="IPR029063">
    <property type="entry name" value="SAM-dependent_MTases_sf"/>
</dbReference>
<dbReference type="SUPFAM" id="SSF47336">
    <property type="entry name" value="ACP-like"/>
    <property type="match status" value="1"/>
</dbReference>
<dbReference type="CDD" id="cd02440">
    <property type="entry name" value="AdoMet_MTases"/>
    <property type="match status" value="1"/>
</dbReference>
<dbReference type="Pfam" id="PF08659">
    <property type="entry name" value="KR"/>
    <property type="match status" value="1"/>
</dbReference>
<dbReference type="Gene3D" id="3.40.47.10">
    <property type="match status" value="1"/>
</dbReference>
<keyword evidence="3" id="KW-0489">Methyltransferase</keyword>
<evidence type="ECO:0000256" key="4">
    <source>
        <dbReference type="ARBA" id="ARBA00022679"/>
    </source>
</evidence>
<dbReference type="Gene3D" id="3.40.50.150">
    <property type="entry name" value="Vaccinia Virus protein VP39"/>
    <property type="match status" value="1"/>
</dbReference>
<dbReference type="PROSITE" id="PS52019">
    <property type="entry name" value="PKS_MFAS_DH"/>
    <property type="match status" value="1"/>
</dbReference>
<dbReference type="InterPro" id="IPR014030">
    <property type="entry name" value="Ketoacyl_synth_N"/>
</dbReference>
<dbReference type="SUPFAM" id="SSF53335">
    <property type="entry name" value="S-adenosyl-L-methionine-dependent methyltransferases"/>
    <property type="match status" value="1"/>
</dbReference>
<evidence type="ECO:0000256" key="2">
    <source>
        <dbReference type="ARBA" id="ARBA00022553"/>
    </source>
</evidence>
<dbReference type="SUPFAM" id="SSF52151">
    <property type="entry name" value="FabD/lysophospholipase-like"/>
    <property type="match status" value="1"/>
</dbReference>
<dbReference type="Gene3D" id="3.40.366.10">
    <property type="entry name" value="Malonyl-Coenzyme A Acyl Carrier Protein, domain 2"/>
    <property type="match status" value="1"/>
</dbReference>
<dbReference type="GO" id="GO:0004312">
    <property type="term" value="F:fatty acid synthase activity"/>
    <property type="evidence" value="ECO:0007669"/>
    <property type="project" value="TreeGrafter"/>
</dbReference>
<dbReference type="GO" id="GO:0008168">
    <property type="term" value="F:methyltransferase activity"/>
    <property type="evidence" value="ECO:0007669"/>
    <property type="project" value="UniProtKB-KW"/>
</dbReference>
<dbReference type="InterPro" id="IPR057326">
    <property type="entry name" value="KR_dom"/>
</dbReference>
<dbReference type="Pfam" id="PF14765">
    <property type="entry name" value="PS-DH"/>
    <property type="match status" value="1"/>
</dbReference>
<dbReference type="InterPro" id="IPR042104">
    <property type="entry name" value="PKS_dehydratase_sf"/>
</dbReference>
<dbReference type="InterPro" id="IPR009081">
    <property type="entry name" value="PP-bd_ACP"/>
</dbReference>
<dbReference type="InterPro" id="IPR014031">
    <property type="entry name" value="Ketoacyl_synth_C"/>
</dbReference>
<keyword evidence="2" id="KW-0597">Phosphoprotein</keyword>
<dbReference type="InterPro" id="IPR016035">
    <property type="entry name" value="Acyl_Trfase/lysoPLipase"/>
</dbReference>
<dbReference type="Gene3D" id="3.40.50.720">
    <property type="entry name" value="NAD(P)-binding Rossmann-like Domain"/>
    <property type="match status" value="2"/>
</dbReference>
<keyword evidence="12" id="KW-1185">Reference proteome</keyword>
<accession>A0A9P8ZVV6</accession>
<gene>
    <name evidence="11" type="ORF">BKA67DRAFT_693533</name>
</gene>
<dbReference type="InterPro" id="IPR020841">
    <property type="entry name" value="PKS_Beta-ketoAc_synthase_dom"/>
</dbReference>
<dbReference type="SMART" id="SM00822">
    <property type="entry name" value="PKS_KR"/>
    <property type="match status" value="1"/>
</dbReference>
<dbReference type="GO" id="GO:0044550">
    <property type="term" value="P:secondary metabolite biosynthetic process"/>
    <property type="evidence" value="ECO:0007669"/>
    <property type="project" value="UniProtKB-ARBA"/>
</dbReference>
<evidence type="ECO:0000259" key="9">
    <source>
        <dbReference type="PROSITE" id="PS52004"/>
    </source>
</evidence>
<evidence type="ECO:0000259" key="10">
    <source>
        <dbReference type="PROSITE" id="PS52019"/>
    </source>
</evidence>
<dbReference type="PANTHER" id="PTHR43775">
    <property type="entry name" value="FATTY ACID SYNTHASE"/>
    <property type="match status" value="1"/>
</dbReference>
<dbReference type="Gene3D" id="3.10.129.110">
    <property type="entry name" value="Polyketide synthase dehydratase"/>
    <property type="match status" value="1"/>
</dbReference>
<protein>
    <submittedName>
        <fullName evidence="11">Polyketide synthase</fullName>
    </submittedName>
</protein>
<dbReference type="PROSITE" id="PS50075">
    <property type="entry name" value="CARRIER"/>
    <property type="match status" value="1"/>
</dbReference>
<dbReference type="GO" id="GO:0032259">
    <property type="term" value="P:methylation"/>
    <property type="evidence" value="ECO:0007669"/>
    <property type="project" value="UniProtKB-KW"/>
</dbReference>
<keyword evidence="5" id="KW-0560">Oxidoreductase</keyword>
<dbReference type="GeneID" id="70138142"/>
<dbReference type="InterPro" id="IPR049551">
    <property type="entry name" value="PKS_DH_C"/>
</dbReference>
<comment type="caution">
    <text evidence="11">The sequence shown here is derived from an EMBL/GenBank/DDBJ whole genome shotgun (WGS) entry which is preliminary data.</text>
</comment>
<dbReference type="InterPro" id="IPR016036">
    <property type="entry name" value="Malonyl_transacylase_ACP-bd"/>
</dbReference>
<reference evidence="11" key="1">
    <citation type="journal article" date="2021" name="Nat. Commun.">
        <title>Genetic determinants of endophytism in the Arabidopsis root mycobiome.</title>
        <authorList>
            <person name="Mesny F."/>
            <person name="Miyauchi S."/>
            <person name="Thiergart T."/>
            <person name="Pickel B."/>
            <person name="Atanasova L."/>
            <person name="Karlsson M."/>
            <person name="Huettel B."/>
            <person name="Barry K.W."/>
            <person name="Haridas S."/>
            <person name="Chen C."/>
            <person name="Bauer D."/>
            <person name="Andreopoulos W."/>
            <person name="Pangilinan J."/>
            <person name="LaButti K."/>
            <person name="Riley R."/>
            <person name="Lipzen A."/>
            <person name="Clum A."/>
            <person name="Drula E."/>
            <person name="Henrissat B."/>
            <person name="Kohler A."/>
            <person name="Grigoriev I.V."/>
            <person name="Martin F.M."/>
            <person name="Hacquard S."/>
        </authorList>
    </citation>
    <scope>NUCLEOTIDE SEQUENCE</scope>
    <source>
        <strain evidence="11">MPI-SDFR-AT-0073</strain>
    </source>
</reference>
<dbReference type="GO" id="GO:0006633">
    <property type="term" value="P:fatty acid biosynthetic process"/>
    <property type="evidence" value="ECO:0007669"/>
    <property type="project" value="TreeGrafter"/>
</dbReference>
<dbReference type="SUPFAM" id="SSF55048">
    <property type="entry name" value="Probable ACP-binding domain of malonyl-CoA ACP transacylase"/>
    <property type="match status" value="1"/>
</dbReference>
<dbReference type="EMBL" id="JAGPXC010000006">
    <property type="protein sequence ID" value="KAH6652395.1"/>
    <property type="molecule type" value="Genomic_DNA"/>
</dbReference>
<evidence type="ECO:0000256" key="7">
    <source>
        <dbReference type="PROSITE-ProRule" id="PRU01363"/>
    </source>
</evidence>
<dbReference type="Pfam" id="PF08242">
    <property type="entry name" value="Methyltransf_12"/>
    <property type="match status" value="1"/>
</dbReference>
<evidence type="ECO:0000256" key="6">
    <source>
        <dbReference type="ARBA" id="ARBA00023268"/>
    </source>
</evidence>
<dbReference type="InterPro" id="IPR014043">
    <property type="entry name" value="Acyl_transferase_dom"/>
</dbReference>
<feature type="region of interest" description="C-terminal hotdog fold" evidence="7">
    <location>
        <begin position="1126"/>
        <end position="1289"/>
    </location>
</feature>
<keyword evidence="6" id="KW-0511">Multifunctional enzyme</keyword>
<dbReference type="CDD" id="cd00833">
    <property type="entry name" value="PKS"/>
    <property type="match status" value="1"/>
</dbReference>
<evidence type="ECO:0000256" key="1">
    <source>
        <dbReference type="ARBA" id="ARBA00022450"/>
    </source>
</evidence>
<evidence type="ECO:0000313" key="12">
    <source>
        <dbReference type="Proteomes" id="UP000758603"/>
    </source>
</evidence>
<dbReference type="Pfam" id="PF00698">
    <property type="entry name" value="Acyl_transf_1"/>
    <property type="match status" value="1"/>
</dbReference>
<dbReference type="FunFam" id="3.40.47.10:FF:000019">
    <property type="entry name" value="Polyketide synthase type I"/>
    <property type="match status" value="1"/>
</dbReference>
<dbReference type="Pfam" id="PF21089">
    <property type="entry name" value="PKS_DH_N"/>
    <property type="match status" value="1"/>
</dbReference>